<comment type="caution">
    <text evidence="1">The sequence shown here is derived from an EMBL/GenBank/DDBJ whole genome shotgun (WGS) entry which is preliminary data.</text>
</comment>
<reference evidence="1 2" key="1">
    <citation type="journal article" date="2016" name="Sci. Rep.">
        <title>Metabolic traits of an uncultured archaeal lineage -MSBL1- from brine pools of the Red Sea.</title>
        <authorList>
            <person name="Mwirichia R."/>
            <person name="Alam I."/>
            <person name="Rashid M."/>
            <person name="Vinu M."/>
            <person name="Ba-Alawi W."/>
            <person name="Anthony Kamau A."/>
            <person name="Kamanda Ngugi D."/>
            <person name="Goker M."/>
            <person name="Klenk H.P."/>
            <person name="Bajic V."/>
            <person name="Stingl U."/>
        </authorList>
    </citation>
    <scope>NUCLEOTIDE SEQUENCE [LARGE SCALE GENOMIC DNA]</scope>
    <source>
        <strain evidence="1">SCGC-AAA259D14</strain>
    </source>
</reference>
<evidence type="ECO:0000313" key="1">
    <source>
        <dbReference type="EMBL" id="KXA89962.1"/>
    </source>
</evidence>
<sequence length="282" mass="33509">MNNEGFLLEDHPRPNYDELPSVYAQCDNLAERIQDVLTNLPENIYDSESEIIHFEAMDERDLHSLIKEDPDALVPFFTKICGLTVREFKRLHDLNFDYDTFRRWSVKLSTKKKEKFVHSIKGHLPSQISIEAGLYTFYKMWEEHQKRHRRGAKYEQEVREFFKSHEYDCEKITDPIEIDAAIPSDEPQVAMPVRTGVLRNFDKRAKEFSAENREITDKFSKAKFVVVFKIPEHELENREEVRRKLEEEHEPPGGFDEILFQDELDDFLSKLEEWDVPKKPTK</sequence>
<accession>A0A133U6Z6</accession>
<dbReference type="AlphaFoldDB" id="A0A133U6Z6"/>
<name>A0A133U6Z6_9EURY</name>
<dbReference type="Proteomes" id="UP000070589">
    <property type="component" value="Unassembled WGS sequence"/>
</dbReference>
<organism evidence="1 2">
    <name type="scientific">candidate division MSBL1 archaeon SCGC-AAA259D14</name>
    <dbReference type="NCBI Taxonomy" id="1698261"/>
    <lineage>
        <taxon>Archaea</taxon>
        <taxon>Methanobacteriati</taxon>
        <taxon>Methanobacteriota</taxon>
        <taxon>candidate division MSBL1</taxon>
    </lineage>
</organism>
<protein>
    <submittedName>
        <fullName evidence="1">Uncharacterized protein</fullName>
    </submittedName>
</protein>
<proteinExistence type="predicted"/>
<evidence type="ECO:0000313" key="2">
    <source>
        <dbReference type="Proteomes" id="UP000070589"/>
    </source>
</evidence>
<keyword evidence="2" id="KW-1185">Reference proteome</keyword>
<dbReference type="EMBL" id="LHXL01000017">
    <property type="protein sequence ID" value="KXA89962.1"/>
    <property type="molecule type" value="Genomic_DNA"/>
</dbReference>
<gene>
    <name evidence="1" type="ORF">AKJ62_01990</name>
</gene>